<keyword evidence="3" id="KW-0732">Signal</keyword>
<feature type="region of interest" description="Disordered" evidence="6">
    <location>
        <begin position="858"/>
        <end position="1021"/>
    </location>
</feature>
<dbReference type="InterPro" id="IPR059100">
    <property type="entry name" value="TSP3_bac"/>
</dbReference>
<feature type="region of interest" description="Disordered" evidence="6">
    <location>
        <begin position="1038"/>
        <end position="1077"/>
    </location>
</feature>
<feature type="compositionally biased region" description="Acidic residues" evidence="6">
    <location>
        <begin position="928"/>
        <end position="944"/>
    </location>
</feature>
<dbReference type="InterPro" id="IPR053180">
    <property type="entry name" value="Ca-binding_acidic-repeat"/>
</dbReference>
<dbReference type="Pfam" id="PF18884">
    <property type="entry name" value="TSP3_bac"/>
    <property type="match status" value="2"/>
</dbReference>
<dbReference type="STRING" id="1617426.TR69_WS6001000378"/>
<gene>
    <name evidence="8" type="ORF">TR69_WS6001000378</name>
</gene>
<comment type="caution">
    <text evidence="8">The sequence shown here is derived from an EMBL/GenBank/DDBJ whole genome shotgun (WGS) entry which is preliminary data.</text>
</comment>
<feature type="compositionally biased region" description="Polar residues" evidence="6">
    <location>
        <begin position="964"/>
        <end position="973"/>
    </location>
</feature>
<dbReference type="Gene3D" id="2.60.40.1120">
    <property type="entry name" value="Carboxypeptidase-like, regulatory domain"/>
    <property type="match status" value="1"/>
</dbReference>
<organism evidence="8 9">
    <name type="scientific">candidate division WS6 bacterium OLB20</name>
    <dbReference type="NCBI Taxonomy" id="1617426"/>
    <lineage>
        <taxon>Bacteria</taxon>
        <taxon>Candidatus Dojkabacteria</taxon>
    </lineage>
</organism>
<evidence type="ECO:0000313" key="9">
    <source>
        <dbReference type="Proteomes" id="UP000070457"/>
    </source>
</evidence>
<evidence type="ECO:0000256" key="5">
    <source>
        <dbReference type="ARBA" id="ARBA00022843"/>
    </source>
</evidence>
<keyword evidence="2" id="KW-0964">Secreted</keyword>
<sequence length="1391" mass="147066">MTRLNKAIYLSLILAILAGLIALSVSRPGSETATSVAGYSAHGWTQKGLSLDSSASQYARGPGENMNGYYSADDGSGGAFFFWHYDGSGSGMRVAQNGSIPCTWAAGGGASYQLVEGNSGEAIMFSDWGRLARKVNSTCSPNVWGVFDIQLYPGNPVGNYNFTKPVSDGSGGAIVASAFSGNYYLQRINSAGVIQWGATGISVPGGSLNHTIVPDGSGGAVYAWVNGTDLYIQRYDAAGAEQWTPGGILVGINVTATPGLAYSGGEYFISYYNGFTNHLQKYNASGVPQFAGPGVNYSSSNFNGITSDGQGGVIISDFSRVRRINNAGTELFTVIPPGVYNRAAVTADGAIVVTAHGFCTTTNGGHDIRSIKYRLSDGATISPSICFSNAVNDQIYPYIRPSGTRDVILSWTDERTPGNNGDLYVMRSAFTNQIFDLPIGYDTRTDPSTRIDGLQGGSTDPSLTNGTTSSSVPVFVYRTSTGRPLALVDDVDMSLDRVWNDFTAEQDLTGTTTAVSGLLSEEGVNSSTMTLYALVNGNSFVRICPSATALVDVTDTCPGGTTADETHPDVSIENINGADYWRVDNQTGIGILSLAAPTPTPTPSPTPAPTVQPIEYHAVDYAGNYAIVDLANGLESNGDTFTVTNEPPGFTFWGASGLVYNPVDCQMYSLARLDDGNSIYFFSLATVDIVTREMTIIGDTGEAISNMFFDDSGNLFGVTGNGSTNPHALVSIDTGTGAATVIHTFADTPGPNNDNYGNTADYHPGDDLVYYLSGYNADRQYQSITTAGTSETNLPYTPDGGTPSEAATVLIYDNDLGEFLMVDWNEEVYTVDTSGNETHLSSLPGTFVNDIKGLAPLSCSLPTPSPTPTNTPTNTPTPTATPTATQSPTPTMTPTASPSASVTLTPTTSATAAVTATSTATTTPDTVTDSDGDGLSDAEEEELGTDPNNPDTDGDGLSDGFESEYTNNSSILNPLSPDSDSDGVVDGLEDHDFDGLTNAQEQEAGTSPIMPDTDGDGQLDGEEVEGCFYLDNTTECSDNTFGPTNPLVPDSPGNPAPPTATPTPVVSDLPQTGNPGGPAAFVESVLEFFTDASETAVPSILTVGAVATSALTAATYPRLVLYAVFWLRRPKKQAPWGIVYDADSRTPVAFAAVRLYSTTGEFVAEVISDLQGRYAHAVDAGTWQIKAEHPDYQTAVMSVSKASADEFVTRDIAMAHELTTGVPARDRLRELLPKINSIIFSAGFLFSILALLFSPNIFNALVTFLYLVQIYFWYRFTPRKSGSVEDQYGARKSGMFVRLFSQEEERQIDVSLTDSAGRYLLRAEPGTYLLAVGSQDAKIDPDHHRSETKSSGSGTEFLTVTVDQDGLVNKRIHLLSGSSQTPAPAFGALAA</sequence>
<keyword evidence="7" id="KW-0812">Transmembrane</keyword>
<keyword evidence="5" id="KW-0832">Ubl conjugation</keyword>
<dbReference type="InterPro" id="IPR010814">
    <property type="entry name" value="DUF1416"/>
</dbReference>
<dbReference type="SUPFAM" id="SSF49464">
    <property type="entry name" value="Carboxypeptidase regulatory domain-like"/>
    <property type="match status" value="1"/>
</dbReference>
<dbReference type="InterPro" id="IPR028974">
    <property type="entry name" value="TSP_type-3_rpt"/>
</dbReference>
<dbReference type="InterPro" id="IPR018247">
    <property type="entry name" value="EF_Hand_1_Ca_BS"/>
</dbReference>
<dbReference type="Gene3D" id="4.10.1080.10">
    <property type="entry name" value="TSP type-3 repeat"/>
    <property type="match status" value="1"/>
</dbReference>
<name>A0A136LXK6_9BACT</name>
<keyword evidence="7" id="KW-0472">Membrane</keyword>
<protein>
    <submittedName>
        <fullName evidence="8">Uncharacterized protein</fullName>
    </submittedName>
</protein>
<dbReference type="EMBL" id="JYNZ01000003">
    <property type="protein sequence ID" value="KXK26375.1"/>
    <property type="molecule type" value="Genomic_DNA"/>
</dbReference>
<dbReference type="PANTHER" id="PTHR37467">
    <property type="entry name" value="EXPORTED CALCIUM-BINDING GLYCOPROTEIN-RELATED"/>
    <property type="match status" value="1"/>
</dbReference>
<evidence type="ECO:0000256" key="6">
    <source>
        <dbReference type="SAM" id="MobiDB-lite"/>
    </source>
</evidence>
<proteinExistence type="predicted"/>
<feature type="transmembrane region" description="Helical" evidence="7">
    <location>
        <begin position="1257"/>
        <end position="1274"/>
    </location>
</feature>
<feature type="compositionally biased region" description="Pro residues" evidence="6">
    <location>
        <begin position="1052"/>
        <end position="1061"/>
    </location>
</feature>
<keyword evidence="4" id="KW-0106">Calcium</keyword>
<dbReference type="Proteomes" id="UP000070457">
    <property type="component" value="Unassembled WGS sequence"/>
</dbReference>
<evidence type="ECO:0000256" key="4">
    <source>
        <dbReference type="ARBA" id="ARBA00022837"/>
    </source>
</evidence>
<feature type="compositionally biased region" description="Low complexity" evidence="6">
    <location>
        <begin position="870"/>
        <end position="927"/>
    </location>
</feature>
<dbReference type="SUPFAM" id="SSF82171">
    <property type="entry name" value="DPP6 N-terminal domain-like"/>
    <property type="match status" value="1"/>
</dbReference>
<dbReference type="Pfam" id="PF07210">
    <property type="entry name" value="DUF1416"/>
    <property type="match status" value="1"/>
</dbReference>
<reference evidence="8 9" key="1">
    <citation type="submission" date="2015-02" db="EMBL/GenBank/DDBJ databases">
        <title>Improved understanding of the partial-nitritation anammox process through 23 genomes representing the majority of the microbial community.</title>
        <authorList>
            <person name="Speth D.R."/>
            <person name="In T Zandt M."/>
            <person name="Guerrero Cruz S."/>
            <person name="Jetten M.S."/>
            <person name="Dutilh B.E."/>
        </authorList>
    </citation>
    <scope>NUCLEOTIDE SEQUENCE [LARGE SCALE GENOMIC DNA]</scope>
    <source>
        <strain evidence="8">OLB20</strain>
    </source>
</reference>
<evidence type="ECO:0000256" key="3">
    <source>
        <dbReference type="ARBA" id="ARBA00022729"/>
    </source>
</evidence>
<dbReference type="PROSITE" id="PS00018">
    <property type="entry name" value="EF_HAND_1"/>
    <property type="match status" value="1"/>
</dbReference>
<comment type="subcellular location">
    <subcellularLocation>
        <location evidence="1">Secreted</location>
    </subcellularLocation>
</comment>
<dbReference type="InterPro" id="IPR008969">
    <property type="entry name" value="CarboxyPept-like_regulatory"/>
</dbReference>
<evidence type="ECO:0000256" key="2">
    <source>
        <dbReference type="ARBA" id="ARBA00022525"/>
    </source>
</evidence>
<keyword evidence="7" id="KW-1133">Transmembrane helix</keyword>
<dbReference type="GO" id="GO:0005509">
    <property type="term" value="F:calcium ion binding"/>
    <property type="evidence" value="ECO:0007669"/>
    <property type="project" value="InterPro"/>
</dbReference>
<evidence type="ECO:0000256" key="1">
    <source>
        <dbReference type="ARBA" id="ARBA00004613"/>
    </source>
</evidence>
<dbReference type="PANTHER" id="PTHR37467:SF1">
    <property type="entry name" value="EXPORTED CALCIUM-BINDING GLYCOPROTEIN"/>
    <property type="match status" value="1"/>
</dbReference>
<accession>A0A136LXK6</accession>
<evidence type="ECO:0000313" key="8">
    <source>
        <dbReference type="EMBL" id="KXK26375.1"/>
    </source>
</evidence>
<evidence type="ECO:0000256" key="7">
    <source>
        <dbReference type="SAM" id="Phobius"/>
    </source>
</evidence>